<gene>
    <name evidence="3" type="ORF">TIFTF001_024523</name>
</gene>
<evidence type="ECO:0000313" key="4">
    <source>
        <dbReference type="Proteomes" id="UP001187192"/>
    </source>
</evidence>
<keyword evidence="2" id="KW-0472">Membrane</keyword>
<evidence type="ECO:0000256" key="1">
    <source>
        <dbReference type="SAM" id="MobiDB-lite"/>
    </source>
</evidence>
<evidence type="ECO:0000256" key="2">
    <source>
        <dbReference type="SAM" id="Phobius"/>
    </source>
</evidence>
<name>A0AA88DGX1_FICCA</name>
<protein>
    <submittedName>
        <fullName evidence="3">Uncharacterized protein</fullName>
    </submittedName>
</protein>
<feature type="region of interest" description="Disordered" evidence="1">
    <location>
        <begin position="61"/>
        <end position="93"/>
    </location>
</feature>
<dbReference type="EMBL" id="BTGU01000057">
    <property type="protein sequence ID" value="GMN55407.1"/>
    <property type="molecule type" value="Genomic_DNA"/>
</dbReference>
<evidence type="ECO:0000313" key="3">
    <source>
        <dbReference type="EMBL" id="GMN55407.1"/>
    </source>
</evidence>
<proteinExistence type="predicted"/>
<reference evidence="3" key="1">
    <citation type="submission" date="2023-07" db="EMBL/GenBank/DDBJ databases">
        <title>draft genome sequence of fig (Ficus carica).</title>
        <authorList>
            <person name="Takahashi T."/>
            <person name="Nishimura K."/>
        </authorList>
    </citation>
    <scope>NUCLEOTIDE SEQUENCE</scope>
</reference>
<keyword evidence="4" id="KW-1185">Reference proteome</keyword>
<dbReference type="AlphaFoldDB" id="A0AA88DGX1"/>
<keyword evidence="2" id="KW-1133">Transmembrane helix</keyword>
<feature type="transmembrane region" description="Helical" evidence="2">
    <location>
        <begin position="6"/>
        <end position="23"/>
    </location>
</feature>
<keyword evidence="2" id="KW-0812">Transmembrane</keyword>
<comment type="caution">
    <text evidence="3">The sequence shown here is derived from an EMBL/GenBank/DDBJ whole genome shotgun (WGS) entry which is preliminary data.</text>
</comment>
<accession>A0AA88DGX1</accession>
<dbReference type="Proteomes" id="UP001187192">
    <property type="component" value="Unassembled WGS sequence"/>
</dbReference>
<sequence length="110" mass="11096">MMPTAAIFLLLANVTDLILYLVYGLHKPQFVIIGVTMYSFNVSLSLPPLVSSIMQLAAEHGGDATGARRRTPDAGVSGGGGGGGGGEHVGGGRGVRCGGVEAGAAWEAKN</sequence>
<organism evidence="3 4">
    <name type="scientific">Ficus carica</name>
    <name type="common">Common fig</name>
    <dbReference type="NCBI Taxonomy" id="3494"/>
    <lineage>
        <taxon>Eukaryota</taxon>
        <taxon>Viridiplantae</taxon>
        <taxon>Streptophyta</taxon>
        <taxon>Embryophyta</taxon>
        <taxon>Tracheophyta</taxon>
        <taxon>Spermatophyta</taxon>
        <taxon>Magnoliopsida</taxon>
        <taxon>eudicotyledons</taxon>
        <taxon>Gunneridae</taxon>
        <taxon>Pentapetalae</taxon>
        <taxon>rosids</taxon>
        <taxon>fabids</taxon>
        <taxon>Rosales</taxon>
        <taxon>Moraceae</taxon>
        <taxon>Ficeae</taxon>
        <taxon>Ficus</taxon>
    </lineage>
</organism>
<feature type="compositionally biased region" description="Gly residues" evidence="1">
    <location>
        <begin position="76"/>
        <end position="93"/>
    </location>
</feature>